<dbReference type="InterPro" id="IPR042197">
    <property type="entry name" value="Apaf_helical"/>
</dbReference>
<dbReference type="Pfam" id="PF23247">
    <property type="entry name" value="LRR_RPS2"/>
    <property type="match status" value="1"/>
</dbReference>
<keyword evidence="5" id="KW-1185">Reference proteome</keyword>
<dbReference type="InterPro" id="IPR057135">
    <property type="entry name" value="At4g27190-like_LRR"/>
</dbReference>
<dbReference type="EMBL" id="JARAOO010000007">
    <property type="protein sequence ID" value="KAJ7962161.1"/>
    <property type="molecule type" value="Genomic_DNA"/>
</dbReference>
<gene>
    <name evidence="4" type="ORF">O6P43_017428</name>
</gene>
<dbReference type="Gene3D" id="3.80.10.10">
    <property type="entry name" value="Ribonuclease Inhibitor"/>
    <property type="match status" value="1"/>
</dbReference>
<accession>A0AAD7LRJ2</accession>
<keyword evidence="1" id="KW-0547">Nucleotide-binding</keyword>
<comment type="caution">
    <text evidence="4">The sequence shown here is derived from an EMBL/GenBank/DDBJ whole genome shotgun (WGS) entry which is preliminary data.</text>
</comment>
<protein>
    <submittedName>
        <fullName evidence="4">Disease resistance protein</fullName>
    </submittedName>
</protein>
<dbReference type="PRINTS" id="PR00364">
    <property type="entry name" value="DISEASERSIST"/>
</dbReference>
<dbReference type="Proteomes" id="UP001163823">
    <property type="component" value="Chromosome 7"/>
</dbReference>
<sequence>MDEMLKEATNLYVDGSHSIIGCSHGFCLNILSRHQLSTRAKKMAKGNCSTVSFRPTGHETTVATLVTTDYKALESRTITLTQIMEKLKEVSIQRIGVWGLGFGWRDVVNDLNIQPVAIEVARRCVGLPVLITTVAKALMDKQLYAWNDALKQLERFDKEGMHTEVYLALELSFNHLKGEEIKSLILLIAFHGQFHVSKHDLLIIGVGMGLFKNVDTLEDVRNRLRTLTNDLKTSCLLIEDEREWVKIHDVVCDAAISIAAKDKMFRMDFDNEFKEWPGTDHLRRDDKYSCGLLFYVIGLFDMARLQPGKTLIVAIAAKVAEYTVAPVGRQLGYQIFYKGNGEEIESDVQSWLDGVDEMVKEATNLYVDGSHSNSGCSHGFCLNILSRYQLSMRAKKMAHAVNEIQAKGNFSTVSFRPTGHETTIATLVTTDYKALESRTITLTQIMEKLKDVSIQRIGVWGLGGVGKTMLAKQIATLANECELLDRVVMATATVNPDVRWIQGEIGDGHKGSKVLLISRSYDVLKREMRIQVGFWLEVLPENEAWSLFEENTGDVVNDLNIQLVAIEVLYAWNDALKQLERFDKEGMHTEVYLALELSLNHLKGEEIKSLFLLIALHGQFHVSKHDLLIIGVGMGLFKNVDTLEDVRNRLHTLTNDLKTSCLLIEDEREDLVKLNLLVLVACSAVEEILTMKDSSCEEALFPNLESLNISAMDNLRTIWDHRVSSNSFSKLKQIHVTDGGKLVTILSSKVVRNFHNLDILKVDNCNSVEEIFYLRELRDQRTDVGEVPCHLKHLTLRRLSKLKHIWNEDPKGILKAFQNLQNVKAKDCENLNYIFPASVAKCLLQLEKFKIDSCGVTEIVAGDEGSNEGIRFLFPQAKHISIMRLPKLKNFYPRLMDILEWSMLKELHVSEINETLISSSQVSDYQWNGFEMHGQQLFFLAEKVIVPNLQSLHLWGKTAMTLYLNGQFQDLFHNLKILSLHDCSRLRSLVTAAYSSVPFQNVHTLEIKSCDGLINLVTLSTVKSSLSVRKLGTFLFAKLGNFWPEKCTLQFPFLKKVIAVACFKMEMFSPGAYLKQLKSTTVLKIDPSNYEERLINGCTRNGSVDRYGKPALKDKTSGWRSAILLLVNQGLVTIAFAGVEVNMVLFSKSVLRQTNAEAANTFSRWMGTANRFSLIGAFLSDSYLGRFITSVIFQVVNIVICSSDCSLYEENESLSAPKWRRAILCARKVR</sequence>
<reference evidence="4" key="1">
    <citation type="journal article" date="2023" name="Science">
        <title>Elucidation of the pathway for biosynthesis of saponin adjuvants from the soapbark tree.</title>
        <authorList>
            <person name="Reed J."/>
            <person name="Orme A."/>
            <person name="El-Demerdash A."/>
            <person name="Owen C."/>
            <person name="Martin L.B.B."/>
            <person name="Misra R.C."/>
            <person name="Kikuchi S."/>
            <person name="Rejzek M."/>
            <person name="Martin A.C."/>
            <person name="Harkess A."/>
            <person name="Leebens-Mack J."/>
            <person name="Louveau T."/>
            <person name="Stephenson M.J."/>
            <person name="Osbourn A."/>
        </authorList>
    </citation>
    <scope>NUCLEOTIDE SEQUENCE</scope>
    <source>
        <strain evidence="4">S10</strain>
    </source>
</reference>
<feature type="domain" description="Disease resistance protein At4g27190-like leucine-rich repeats" evidence="3">
    <location>
        <begin position="704"/>
        <end position="855"/>
    </location>
</feature>
<dbReference type="PANTHER" id="PTHR33463">
    <property type="entry name" value="NB-ARC DOMAIN-CONTAINING PROTEIN-RELATED"/>
    <property type="match status" value="1"/>
</dbReference>
<dbReference type="SUPFAM" id="SSF52047">
    <property type="entry name" value="RNI-like"/>
    <property type="match status" value="1"/>
</dbReference>
<keyword evidence="2" id="KW-0611">Plant defense</keyword>
<dbReference type="AlphaFoldDB" id="A0AAD7LRJ2"/>
<evidence type="ECO:0000256" key="1">
    <source>
        <dbReference type="ARBA" id="ARBA00022741"/>
    </source>
</evidence>
<dbReference type="Gene3D" id="1.20.1250.20">
    <property type="entry name" value="MFS general substrate transporter like domains"/>
    <property type="match status" value="1"/>
</dbReference>
<proteinExistence type="predicted"/>
<dbReference type="GO" id="GO:0000166">
    <property type="term" value="F:nucleotide binding"/>
    <property type="evidence" value="ECO:0007669"/>
    <property type="project" value="UniProtKB-KW"/>
</dbReference>
<dbReference type="InterPro" id="IPR050905">
    <property type="entry name" value="Plant_NBS-LRR"/>
</dbReference>
<dbReference type="Gene3D" id="1.10.8.430">
    <property type="entry name" value="Helical domain of apoptotic protease-activating factors"/>
    <property type="match status" value="1"/>
</dbReference>
<evidence type="ECO:0000313" key="5">
    <source>
        <dbReference type="Proteomes" id="UP001163823"/>
    </source>
</evidence>
<dbReference type="SUPFAM" id="SSF52540">
    <property type="entry name" value="P-loop containing nucleoside triphosphate hydrolases"/>
    <property type="match status" value="2"/>
</dbReference>
<dbReference type="InterPro" id="IPR032675">
    <property type="entry name" value="LRR_dom_sf"/>
</dbReference>
<dbReference type="InterPro" id="IPR027417">
    <property type="entry name" value="P-loop_NTPase"/>
</dbReference>
<dbReference type="InterPro" id="IPR036259">
    <property type="entry name" value="MFS_trans_sf"/>
</dbReference>
<evidence type="ECO:0000256" key="2">
    <source>
        <dbReference type="ARBA" id="ARBA00022821"/>
    </source>
</evidence>
<dbReference type="PANTHER" id="PTHR33463:SF203">
    <property type="entry name" value="AAA+ ATPASE DOMAIN-CONTAINING PROTEIN"/>
    <property type="match status" value="1"/>
</dbReference>
<dbReference type="Gene3D" id="3.40.50.300">
    <property type="entry name" value="P-loop containing nucleotide triphosphate hydrolases"/>
    <property type="match status" value="1"/>
</dbReference>
<dbReference type="GO" id="GO:0006952">
    <property type="term" value="P:defense response"/>
    <property type="evidence" value="ECO:0007669"/>
    <property type="project" value="UniProtKB-KW"/>
</dbReference>
<evidence type="ECO:0000313" key="4">
    <source>
        <dbReference type="EMBL" id="KAJ7962161.1"/>
    </source>
</evidence>
<evidence type="ECO:0000259" key="3">
    <source>
        <dbReference type="Pfam" id="PF23247"/>
    </source>
</evidence>
<name>A0AAD7LRJ2_QUISA</name>
<organism evidence="4 5">
    <name type="scientific">Quillaja saponaria</name>
    <name type="common">Soap bark tree</name>
    <dbReference type="NCBI Taxonomy" id="32244"/>
    <lineage>
        <taxon>Eukaryota</taxon>
        <taxon>Viridiplantae</taxon>
        <taxon>Streptophyta</taxon>
        <taxon>Embryophyta</taxon>
        <taxon>Tracheophyta</taxon>
        <taxon>Spermatophyta</taxon>
        <taxon>Magnoliopsida</taxon>
        <taxon>eudicotyledons</taxon>
        <taxon>Gunneridae</taxon>
        <taxon>Pentapetalae</taxon>
        <taxon>rosids</taxon>
        <taxon>fabids</taxon>
        <taxon>Fabales</taxon>
        <taxon>Quillajaceae</taxon>
        <taxon>Quillaja</taxon>
    </lineage>
</organism>